<evidence type="ECO:0000256" key="2">
    <source>
        <dbReference type="ARBA" id="ARBA00022692"/>
    </source>
</evidence>
<evidence type="ECO:0000313" key="7">
    <source>
        <dbReference type="EMBL" id="SFQ62310.1"/>
    </source>
</evidence>
<evidence type="ECO:0000256" key="5">
    <source>
        <dbReference type="SAM" id="Phobius"/>
    </source>
</evidence>
<evidence type="ECO:0000256" key="4">
    <source>
        <dbReference type="ARBA" id="ARBA00023136"/>
    </source>
</evidence>
<keyword evidence="3 5" id="KW-1133">Transmembrane helix</keyword>
<evidence type="ECO:0000313" key="8">
    <source>
        <dbReference type="Proteomes" id="UP000182762"/>
    </source>
</evidence>
<protein>
    <submittedName>
        <fullName evidence="7">ABC-2 type transport system permease protein</fullName>
    </submittedName>
</protein>
<feature type="transmembrane region" description="Helical" evidence="5">
    <location>
        <begin position="210"/>
        <end position="228"/>
    </location>
</feature>
<dbReference type="EMBL" id="FOXX01000005">
    <property type="protein sequence ID" value="SFQ62310.1"/>
    <property type="molecule type" value="Genomic_DNA"/>
</dbReference>
<feature type="transmembrane region" description="Helical" evidence="5">
    <location>
        <begin position="51"/>
        <end position="70"/>
    </location>
</feature>
<dbReference type="Pfam" id="PF12698">
    <property type="entry name" value="ABC2_membrane_3"/>
    <property type="match status" value="1"/>
</dbReference>
<dbReference type="PANTHER" id="PTHR43471">
    <property type="entry name" value="ABC TRANSPORTER PERMEASE"/>
    <property type="match status" value="1"/>
</dbReference>
<comment type="subcellular location">
    <subcellularLocation>
        <location evidence="1">Membrane</location>
        <topology evidence="1">Multi-pass membrane protein</topology>
    </subcellularLocation>
</comment>
<evidence type="ECO:0000256" key="1">
    <source>
        <dbReference type="ARBA" id="ARBA00004141"/>
    </source>
</evidence>
<gene>
    <name evidence="7" type="ORF">SAMN02745910_02403</name>
</gene>
<dbReference type="InterPro" id="IPR013525">
    <property type="entry name" value="ABC2_TM"/>
</dbReference>
<feature type="transmembrane region" description="Helical" evidence="5">
    <location>
        <begin position="91"/>
        <end position="114"/>
    </location>
</feature>
<reference evidence="7 8" key="1">
    <citation type="submission" date="2016-10" db="EMBL/GenBank/DDBJ databases">
        <authorList>
            <person name="Varghese N."/>
            <person name="Submissions S."/>
        </authorList>
    </citation>
    <scope>NUCLEOTIDE SEQUENCE [LARGE SCALE GENOMIC DNA]</scope>
    <source>
        <strain evidence="7 8">DSM 13796</strain>
    </source>
</reference>
<feature type="transmembrane region" description="Helical" evidence="5">
    <location>
        <begin position="154"/>
        <end position="173"/>
    </location>
</feature>
<accession>A0A1I6A109</accession>
<dbReference type="Proteomes" id="UP000182762">
    <property type="component" value="Unassembled WGS sequence"/>
</dbReference>
<evidence type="ECO:0000256" key="3">
    <source>
        <dbReference type="ARBA" id="ARBA00022989"/>
    </source>
</evidence>
<dbReference type="PANTHER" id="PTHR43471:SF1">
    <property type="entry name" value="ABC TRANSPORTER PERMEASE PROTEIN NOSY-RELATED"/>
    <property type="match status" value="1"/>
</dbReference>
<comment type="caution">
    <text evidence="7">The sequence shown here is derived from an EMBL/GenBank/DDBJ whole genome shotgun (WGS) entry which is preliminary data.</text>
</comment>
<keyword evidence="2 5" id="KW-0812">Transmembrane</keyword>
<name>A0A1I6A109_9BACI</name>
<keyword evidence="8" id="KW-1185">Reference proteome</keyword>
<dbReference type="GeneID" id="93711055"/>
<evidence type="ECO:0000259" key="6">
    <source>
        <dbReference type="Pfam" id="PF12698"/>
    </source>
</evidence>
<sequence>MILSYKRIQAIFMKDWKDLMRNSYVLVTLALPLVFAIMYNRMGAGEVGALFAINFAFVIAGAFIQSAMVAEEKEKNTLRGLLLSPASIIEVFIGKSLLSAFATILIIAGCILLSNYEIPSLGLFILLSLINIITFIGIGTMLGLVSKTVMETSIIGMPVLIIFGMASTIKTVIENETILNIIEYLPSEQFSAALIEISKGAELGDITKNIAVLGVWAIVAVVATIITYKKRRFD</sequence>
<dbReference type="RefSeq" id="WP_061804657.1">
    <property type="nucleotide sequence ID" value="NZ_FOXX01000005.1"/>
</dbReference>
<feature type="transmembrane region" description="Helical" evidence="5">
    <location>
        <begin position="120"/>
        <end position="142"/>
    </location>
</feature>
<feature type="transmembrane region" description="Helical" evidence="5">
    <location>
        <begin position="21"/>
        <end position="39"/>
    </location>
</feature>
<keyword evidence="4 5" id="KW-0472">Membrane</keyword>
<feature type="domain" description="ABC-2 type transporter transmembrane" evidence="6">
    <location>
        <begin position="52"/>
        <end position="225"/>
    </location>
</feature>
<proteinExistence type="predicted"/>
<organism evidence="7 8">
    <name type="scientific">Priestia endophytica DSM 13796</name>
    <dbReference type="NCBI Taxonomy" id="1121089"/>
    <lineage>
        <taxon>Bacteria</taxon>
        <taxon>Bacillati</taxon>
        <taxon>Bacillota</taxon>
        <taxon>Bacilli</taxon>
        <taxon>Bacillales</taxon>
        <taxon>Bacillaceae</taxon>
        <taxon>Priestia</taxon>
    </lineage>
</organism>